<accession>A0A6A4T3P0</accession>
<dbReference type="EMBL" id="VEVO01000006">
    <property type="protein sequence ID" value="KAF0040723.1"/>
    <property type="molecule type" value="Genomic_DNA"/>
</dbReference>
<evidence type="ECO:0000313" key="1">
    <source>
        <dbReference type="EMBL" id="KAF0040723.1"/>
    </source>
</evidence>
<reference evidence="1 2" key="1">
    <citation type="submission" date="2019-06" db="EMBL/GenBank/DDBJ databases">
        <title>Draft genomes of female and male turbot (Scophthalmus maximus).</title>
        <authorList>
            <person name="Xu H."/>
            <person name="Xu X.-W."/>
            <person name="Shao C."/>
            <person name="Chen S."/>
        </authorList>
    </citation>
    <scope>NUCLEOTIDE SEQUENCE [LARGE SCALE GENOMIC DNA]</scope>
    <source>
        <strain evidence="1">Ysfricsl-2016a</strain>
        <tissue evidence="1">Blood</tissue>
    </source>
</reference>
<sequence length="94" mass="10373">MAESSDIPLLVQYLLENIIMAGCILGTGSFITWDDAMGNQWVYEYQGSRLILAGRHLITPLMEQSEDRQASSSSSIIPLGDGRVISSERRTVIV</sequence>
<organism evidence="1 2">
    <name type="scientific">Scophthalmus maximus</name>
    <name type="common">Turbot</name>
    <name type="synonym">Psetta maxima</name>
    <dbReference type="NCBI Taxonomy" id="52904"/>
    <lineage>
        <taxon>Eukaryota</taxon>
        <taxon>Metazoa</taxon>
        <taxon>Chordata</taxon>
        <taxon>Craniata</taxon>
        <taxon>Vertebrata</taxon>
        <taxon>Euteleostomi</taxon>
        <taxon>Actinopterygii</taxon>
        <taxon>Neopterygii</taxon>
        <taxon>Teleostei</taxon>
        <taxon>Neoteleostei</taxon>
        <taxon>Acanthomorphata</taxon>
        <taxon>Carangaria</taxon>
        <taxon>Pleuronectiformes</taxon>
        <taxon>Pleuronectoidei</taxon>
        <taxon>Scophthalmidae</taxon>
        <taxon>Scophthalmus</taxon>
    </lineage>
</organism>
<protein>
    <submittedName>
        <fullName evidence="1">Uncharacterized protein</fullName>
    </submittedName>
</protein>
<dbReference type="Proteomes" id="UP000438429">
    <property type="component" value="Unassembled WGS sequence"/>
</dbReference>
<comment type="caution">
    <text evidence="1">The sequence shown here is derived from an EMBL/GenBank/DDBJ whole genome shotgun (WGS) entry which is preliminary data.</text>
</comment>
<dbReference type="AlphaFoldDB" id="A0A6A4T3P0"/>
<name>A0A6A4T3P0_SCOMX</name>
<gene>
    <name evidence="1" type="ORF">F2P81_006621</name>
</gene>
<proteinExistence type="predicted"/>
<evidence type="ECO:0000313" key="2">
    <source>
        <dbReference type="Proteomes" id="UP000438429"/>
    </source>
</evidence>